<comment type="caution">
    <text evidence="1">The sequence shown here is derived from an EMBL/GenBank/DDBJ whole genome shotgun (WGS) entry which is preliminary data.</text>
</comment>
<sequence>MTSWILPGALGALMALGATGTWAQQVSTNRVAVKSDWSVFAGDKPKECWGVSKPKTSEATRNKKPATVKRSDVLFFVTFRPGTGANGEISFTGGYAFAPKSTATLELDGTKYDLFVDGEWAWPKTTADGSGLLAALKKGSQATITAHSARGTQTVDTFSLLGFTAAMDEAQKRCE</sequence>
<reference evidence="1" key="1">
    <citation type="submission" date="2016-10" db="EMBL/GenBank/DDBJ databases">
        <title>Sequence of Gallionella enrichment culture.</title>
        <authorList>
            <person name="Poehlein A."/>
            <person name="Muehling M."/>
            <person name="Daniel R."/>
        </authorList>
    </citation>
    <scope>NUCLEOTIDE SEQUENCE</scope>
</reference>
<gene>
    <name evidence="1" type="ORF">GALL_494100</name>
</gene>
<dbReference type="Pfam" id="PF06776">
    <property type="entry name" value="IalB"/>
    <property type="match status" value="1"/>
</dbReference>
<proteinExistence type="predicted"/>
<dbReference type="Gene3D" id="2.60.40.1880">
    <property type="entry name" value="Invasion associated locus B (IalB) protein"/>
    <property type="match status" value="1"/>
</dbReference>
<protein>
    <recommendedName>
        <fullName evidence="2">Invasion associated locus B (IalB) protein</fullName>
    </recommendedName>
</protein>
<name>A0A1J5PBF3_9ZZZZ</name>
<dbReference type="InterPro" id="IPR010642">
    <property type="entry name" value="Invasion_prot_B"/>
</dbReference>
<evidence type="ECO:0008006" key="2">
    <source>
        <dbReference type="Google" id="ProtNLM"/>
    </source>
</evidence>
<evidence type="ECO:0000313" key="1">
    <source>
        <dbReference type="EMBL" id="OIQ68993.1"/>
    </source>
</evidence>
<dbReference type="AlphaFoldDB" id="A0A1J5PBF3"/>
<organism evidence="1">
    <name type="scientific">mine drainage metagenome</name>
    <dbReference type="NCBI Taxonomy" id="410659"/>
    <lineage>
        <taxon>unclassified sequences</taxon>
        <taxon>metagenomes</taxon>
        <taxon>ecological metagenomes</taxon>
    </lineage>
</organism>
<dbReference type="InterPro" id="IPR038696">
    <property type="entry name" value="IalB_sf"/>
</dbReference>
<dbReference type="EMBL" id="MLJW01004979">
    <property type="protein sequence ID" value="OIQ68993.1"/>
    <property type="molecule type" value="Genomic_DNA"/>
</dbReference>
<accession>A0A1J5PBF3</accession>